<keyword evidence="2 4" id="KW-0853">WD repeat</keyword>
<dbReference type="CDD" id="cd17041">
    <property type="entry name" value="Ubl_WDR48"/>
    <property type="match status" value="1"/>
</dbReference>
<evidence type="ECO:0000313" key="6">
    <source>
        <dbReference type="EMBL" id="KAH8705109.1"/>
    </source>
</evidence>
<feature type="region of interest" description="Disordered" evidence="5">
    <location>
        <begin position="337"/>
        <end position="373"/>
    </location>
</feature>
<dbReference type="InterPro" id="IPR021772">
    <property type="entry name" value="WDR48/Bun107"/>
</dbReference>
<evidence type="ECO:0000256" key="4">
    <source>
        <dbReference type="PROSITE-ProRule" id="PRU00221"/>
    </source>
</evidence>
<evidence type="ECO:0000313" key="7">
    <source>
        <dbReference type="Proteomes" id="UP001201262"/>
    </source>
</evidence>
<comment type="similarity">
    <text evidence="1">Belongs to the WD repeat WDR48 family.</text>
</comment>
<comment type="caution">
    <text evidence="6">The sequence shown here is derived from an EMBL/GenBank/DDBJ whole genome shotgun (WGS) entry which is preliminary data.</text>
</comment>
<dbReference type="PANTHER" id="PTHR19862">
    <property type="entry name" value="WD REPEAT-CONTAINING PROTEIN 48"/>
    <property type="match status" value="1"/>
</dbReference>
<accession>A0AAD4L6Z8</accession>
<evidence type="ECO:0000256" key="5">
    <source>
        <dbReference type="SAM" id="MobiDB-lite"/>
    </source>
</evidence>
<feature type="region of interest" description="Disordered" evidence="5">
    <location>
        <begin position="675"/>
        <end position="747"/>
    </location>
</feature>
<feature type="region of interest" description="Disordered" evidence="5">
    <location>
        <begin position="581"/>
        <end position="658"/>
    </location>
</feature>
<feature type="compositionally biased region" description="Polar residues" evidence="5">
    <location>
        <begin position="341"/>
        <end position="372"/>
    </location>
</feature>
<dbReference type="EMBL" id="JAJTJA010000001">
    <property type="protein sequence ID" value="KAH8705109.1"/>
    <property type="molecule type" value="Genomic_DNA"/>
</dbReference>
<feature type="repeat" description="WD" evidence="4">
    <location>
        <begin position="210"/>
        <end position="251"/>
    </location>
</feature>
<dbReference type="PRINTS" id="PR00320">
    <property type="entry name" value="GPROTEINBRPT"/>
</dbReference>
<dbReference type="Pfam" id="PF00400">
    <property type="entry name" value="WD40"/>
    <property type="match status" value="4"/>
</dbReference>
<feature type="compositionally biased region" description="Polar residues" evidence="5">
    <location>
        <begin position="986"/>
        <end position="1005"/>
    </location>
</feature>
<name>A0AAD4L6Z8_9EURO</name>
<keyword evidence="7" id="KW-1185">Reference proteome</keyword>
<dbReference type="RefSeq" id="XP_046077730.1">
    <property type="nucleotide sequence ID" value="XM_046212847.1"/>
</dbReference>
<feature type="repeat" description="WD" evidence="4">
    <location>
        <begin position="20"/>
        <end position="54"/>
    </location>
</feature>
<dbReference type="SUPFAM" id="SSF50978">
    <property type="entry name" value="WD40 repeat-like"/>
    <property type="match status" value="1"/>
</dbReference>
<dbReference type="Gene3D" id="2.130.10.10">
    <property type="entry name" value="YVTN repeat-like/Quinoprotein amine dehydrogenase"/>
    <property type="match status" value="2"/>
</dbReference>
<dbReference type="GO" id="GO:0043130">
    <property type="term" value="F:ubiquitin binding"/>
    <property type="evidence" value="ECO:0007669"/>
    <property type="project" value="TreeGrafter"/>
</dbReference>
<dbReference type="SMART" id="SM00320">
    <property type="entry name" value="WD40"/>
    <property type="match status" value="7"/>
</dbReference>
<evidence type="ECO:0000256" key="3">
    <source>
        <dbReference type="ARBA" id="ARBA00022737"/>
    </source>
</evidence>
<feature type="repeat" description="WD" evidence="4">
    <location>
        <begin position="77"/>
        <end position="108"/>
    </location>
</feature>
<dbReference type="Proteomes" id="UP001201262">
    <property type="component" value="Unassembled WGS sequence"/>
</dbReference>
<dbReference type="CDD" id="cd00200">
    <property type="entry name" value="WD40"/>
    <property type="match status" value="1"/>
</dbReference>
<sequence>MARKFTHQRVSYVLPLPDAPGGHRLGVNGLAVDTESGILYSAGRDGVICSWDLNHKTSSPPAASPKSSKTTTHRHQVQAHSHWINDIVLTQNNSALVSASSDTTVRVWRPQSETGDLPTSVGRHADYVKCLATSGLQPNWVASGGLDQKVILWDLNGGGDILKIDTCGDEVTEKGSVYALGTGGSVLASGGPESVVRVWDPKSGKLITKFVGHTDNIRDILINEDGDTIMSASSDQTIKVWSLTAGRCAHTLTMHNDSVWSLYSDHPQLSVFYSSDRSGLVAKTDTRNVPDIDQGTSIAALQEHEGVIKVVAAGDSIWTATPKSSINRWNDVDTSADIELPNNSAQRLSAGSPTESPPETSNQAPLGATNGTTRKKIPHSSLLLLSNTSTFPGLDPERATIYSSVSGRKPSDLVNDDELGVVMPVYAMPEETIEGQHGLIKYLLLNDRKRTLTQDTAGEVVMWDLVKCVPIQTFGKRHIDDVASEVNTVESIAHWCTVDIRTGRLSVILEPNRCFDAEVYADDVGITGEYEHGADQRLNLGKWVLRWLFGELVEEEVRRDEKYREAALAKAAEYHDSAPVRIDLPTPRTPGSQGIPEPLSTTPRALNGLQPHIASPGLNIGTVSPGGANLSSSLPRSEEDPLHTGFNHDLARHPSSEKQNDYFSNAHAIEADKPVQSAADDQTPTALPQSPAEPEKEEKRKGSLFGKKFRMEFPKKLGRTSGDVKSPLPEEKPEESDKSSEKEEKVFENSLNGVIERIHHEYETFLAANPGSTLDSGITPSPASEAPVLRIPSNTSILIQEESGDTAVAADLYQGFVGNVREEVDKLEQAIPHWLGELLLKNQIIAKEVVKVAFILKPYEDQLPPVVKPDGAANNNSSRLNANRMLRAKKILAYIAERIDPADPTNPDPDPMKPEEYLDLYCQNTLIPENMTLATIRTHIWRSGSDMVLFYKANGKKLIRPPVTEAQTVDVQASDDSNADNHPNGALSQTTAQSQNSETPSISGL</sequence>
<dbReference type="GeneID" id="70243134"/>
<dbReference type="InterPro" id="IPR036322">
    <property type="entry name" value="WD40_repeat_dom_sf"/>
</dbReference>
<organism evidence="6 7">
    <name type="scientific">Talaromyces proteolyticus</name>
    <dbReference type="NCBI Taxonomy" id="1131652"/>
    <lineage>
        <taxon>Eukaryota</taxon>
        <taxon>Fungi</taxon>
        <taxon>Dikarya</taxon>
        <taxon>Ascomycota</taxon>
        <taxon>Pezizomycotina</taxon>
        <taxon>Eurotiomycetes</taxon>
        <taxon>Eurotiomycetidae</taxon>
        <taxon>Eurotiales</taxon>
        <taxon>Trichocomaceae</taxon>
        <taxon>Talaromyces</taxon>
        <taxon>Talaromyces sect. Bacilispori</taxon>
    </lineage>
</organism>
<feature type="compositionally biased region" description="Polar residues" evidence="5">
    <location>
        <begin position="679"/>
        <end position="688"/>
    </location>
</feature>
<reference evidence="6" key="1">
    <citation type="submission" date="2021-12" db="EMBL/GenBank/DDBJ databases">
        <title>Convergent genome expansion in fungi linked to evolution of root-endophyte symbiosis.</title>
        <authorList>
            <consortium name="DOE Joint Genome Institute"/>
            <person name="Ke Y.-H."/>
            <person name="Bonito G."/>
            <person name="Liao H.-L."/>
            <person name="Looney B."/>
            <person name="Rojas-Flechas A."/>
            <person name="Nash J."/>
            <person name="Hameed K."/>
            <person name="Schadt C."/>
            <person name="Martin F."/>
            <person name="Crous P.W."/>
            <person name="Miettinen O."/>
            <person name="Magnuson J.K."/>
            <person name="Labbe J."/>
            <person name="Jacobson D."/>
            <person name="Doktycz M.J."/>
            <person name="Veneault-Fourrey C."/>
            <person name="Kuo A."/>
            <person name="Mondo S."/>
            <person name="Calhoun S."/>
            <person name="Riley R."/>
            <person name="Ohm R."/>
            <person name="LaButti K."/>
            <person name="Andreopoulos B."/>
            <person name="Pangilinan J."/>
            <person name="Nolan M."/>
            <person name="Tritt A."/>
            <person name="Clum A."/>
            <person name="Lipzen A."/>
            <person name="Daum C."/>
            <person name="Barry K."/>
            <person name="Grigoriev I.V."/>
            <person name="Vilgalys R."/>
        </authorList>
    </citation>
    <scope>NUCLEOTIDE SEQUENCE</scope>
    <source>
        <strain evidence="6">PMI_201</strain>
    </source>
</reference>
<dbReference type="PROSITE" id="PS50082">
    <property type="entry name" value="WD_REPEATS_2"/>
    <property type="match status" value="4"/>
</dbReference>
<feature type="repeat" description="WD" evidence="4">
    <location>
        <begin position="184"/>
        <end position="209"/>
    </location>
</feature>
<dbReference type="InterPro" id="IPR015943">
    <property type="entry name" value="WD40/YVTN_repeat-like_dom_sf"/>
</dbReference>
<dbReference type="PROSITE" id="PS00678">
    <property type="entry name" value="WD_REPEATS_1"/>
    <property type="match status" value="2"/>
</dbReference>
<dbReference type="GO" id="GO:0000724">
    <property type="term" value="P:double-strand break repair via homologous recombination"/>
    <property type="evidence" value="ECO:0007669"/>
    <property type="project" value="TreeGrafter"/>
</dbReference>
<dbReference type="InterPro" id="IPR020472">
    <property type="entry name" value="WD40_PAC1"/>
</dbReference>
<feature type="compositionally biased region" description="Basic and acidic residues" evidence="5">
    <location>
        <begin position="728"/>
        <end position="747"/>
    </location>
</feature>
<dbReference type="PROSITE" id="PS50294">
    <property type="entry name" value="WD_REPEATS_REGION"/>
    <property type="match status" value="2"/>
</dbReference>
<dbReference type="AlphaFoldDB" id="A0AAD4L6Z8"/>
<gene>
    <name evidence="6" type="ORF">BGW36DRAFT_332201</name>
</gene>
<dbReference type="Pfam" id="PF11816">
    <property type="entry name" value="DUF3337"/>
    <property type="match status" value="1"/>
</dbReference>
<feature type="region of interest" description="Disordered" evidence="5">
    <location>
        <begin position="971"/>
        <end position="1005"/>
    </location>
</feature>
<evidence type="ECO:0000256" key="1">
    <source>
        <dbReference type="ARBA" id="ARBA00006917"/>
    </source>
</evidence>
<keyword evidence="3" id="KW-0677">Repeat</keyword>
<protein>
    <submittedName>
        <fullName evidence="6">WD repeat protein</fullName>
    </submittedName>
</protein>
<dbReference type="FunFam" id="2.130.10.10:FF:001614">
    <property type="entry name" value="WD repeat protein"/>
    <property type="match status" value="1"/>
</dbReference>
<dbReference type="InterPro" id="IPR051246">
    <property type="entry name" value="WDR48"/>
</dbReference>
<dbReference type="InterPro" id="IPR001680">
    <property type="entry name" value="WD40_rpt"/>
</dbReference>
<proteinExistence type="inferred from homology"/>
<evidence type="ECO:0000256" key="2">
    <source>
        <dbReference type="ARBA" id="ARBA00022574"/>
    </source>
</evidence>
<dbReference type="PANTHER" id="PTHR19862:SF14">
    <property type="entry name" value="WD REPEAT-CONTAINING PROTEIN 48"/>
    <property type="match status" value="1"/>
</dbReference>
<dbReference type="InterPro" id="IPR019775">
    <property type="entry name" value="WD40_repeat_CS"/>
</dbReference>
<feature type="compositionally biased region" description="Basic and acidic residues" evidence="5">
    <location>
        <begin position="649"/>
        <end position="658"/>
    </location>
</feature>